<sequence length="156" mass="16764">MDSLEPPAGGDQNRGPELVAVIWVFTALASFVVSLRLFTRVKILKETALDDVFTILSLASPTLIPVYLRSVEADVIIIAACIPSLRPFALSVGQSLRDSNGKSRPKRAWYQQHSSDVPLALKPMVPGENGNGSNNSTEGGLSRASSTPPKVVQENH</sequence>
<reference evidence="3 4" key="1">
    <citation type="journal article" date="2020" name="Genomics">
        <title>Complete, high-quality genomes from long-read metagenomic sequencing of two wolf lichen thalli reveals enigmatic genome architecture.</title>
        <authorList>
            <person name="McKenzie S.K."/>
            <person name="Walston R.F."/>
            <person name="Allen J.L."/>
        </authorList>
    </citation>
    <scope>NUCLEOTIDE SEQUENCE [LARGE SCALE GENOMIC DNA]</scope>
    <source>
        <strain evidence="3">WasteWater1</strain>
    </source>
</reference>
<dbReference type="RefSeq" id="XP_037154604.1">
    <property type="nucleotide sequence ID" value="XM_037300756.1"/>
</dbReference>
<keyword evidence="2" id="KW-1133">Transmembrane helix</keyword>
<organism evidence="3 4">
    <name type="scientific">Letharia lupina</name>
    <dbReference type="NCBI Taxonomy" id="560253"/>
    <lineage>
        <taxon>Eukaryota</taxon>
        <taxon>Fungi</taxon>
        <taxon>Dikarya</taxon>
        <taxon>Ascomycota</taxon>
        <taxon>Pezizomycotina</taxon>
        <taxon>Lecanoromycetes</taxon>
        <taxon>OSLEUM clade</taxon>
        <taxon>Lecanoromycetidae</taxon>
        <taxon>Lecanorales</taxon>
        <taxon>Lecanorineae</taxon>
        <taxon>Parmeliaceae</taxon>
        <taxon>Letharia</taxon>
    </lineage>
</organism>
<evidence type="ECO:0000256" key="1">
    <source>
        <dbReference type="SAM" id="MobiDB-lite"/>
    </source>
</evidence>
<evidence type="ECO:0008006" key="5">
    <source>
        <dbReference type="Google" id="ProtNLM"/>
    </source>
</evidence>
<comment type="caution">
    <text evidence="3">The sequence shown here is derived from an EMBL/GenBank/DDBJ whole genome shotgun (WGS) entry which is preliminary data.</text>
</comment>
<name>A0A8H6CM30_9LECA</name>
<dbReference type="GeneID" id="59338292"/>
<keyword evidence="2" id="KW-0472">Membrane</keyword>
<feature type="transmembrane region" description="Helical" evidence="2">
    <location>
        <begin position="20"/>
        <end position="39"/>
    </location>
</feature>
<evidence type="ECO:0000256" key="2">
    <source>
        <dbReference type="SAM" id="Phobius"/>
    </source>
</evidence>
<accession>A0A8H6CM30</accession>
<feature type="region of interest" description="Disordered" evidence="1">
    <location>
        <begin position="95"/>
        <end position="156"/>
    </location>
</feature>
<keyword evidence="4" id="KW-1185">Reference proteome</keyword>
<dbReference type="PANTHER" id="PTHR33048:SF47">
    <property type="entry name" value="INTEGRAL MEMBRANE PROTEIN-RELATED"/>
    <property type="match status" value="1"/>
</dbReference>
<protein>
    <recommendedName>
        <fullName evidence="5">Integral membrane protein</fullName>
    </recommendedName>
</protein>
<dbReference type="InterPro" id="IPR052337">
    <property type="entry name" value="SAT4-like"/>
</dbReference>
<dbReference type="PANTHER" id="PTHR33048">
    <property type="entry name" value="PTH11-LIKE INTEGRAL MEMBRANE PROTEIN (AFU_ORTHOLOGUE AFUA_5G11245)"/>
    <property type="match status" value="1"/>
</dbReference>
<keyword evidence="2" id="KW-0812">Transmembrane</keyword>
<proteinExistence type="predicted"/>
<evidence type="ECO:0000313" key="4">
    <source>
        <dbReference type="Proteomes" id="UP000593566"/>
    </source>
</evidence>
<dbReference type="Proteomes" id="UP000593566">
    <property type="component" value="Unassembled WGS sequence"/>
</dbReference>
<feature type="compositionally biased region" description="Low complexity" evidence="1">
    <location>
        <begin position="127"/>
        <end position="140"/>
    </location>
</feature>
<dbReference type="EMBL" id="JACCJB010000007">
    <property type="protein sequence ID" value="KAF6225895.1"/>
    <property type="molecule type" value="Genomic_DNA"/>
</dbReference>
<dbReference type="AlphaFoldDB" id="A0A8H6CM30"/>
<evidence type="ECO:0000313" key="3">
    <source>
        <dbReference type="EMBL" id="KAF6225895.1"/>
    </source>
</evidence>
<gene>
    <name evidence="3" type="ORF">HO133_009898</name>
</gene>